<dbReference type="InterPro" id="IPR020806">
    <property type="entry name" value="PKS_PP-bd"/>
</dbReference>
<dbReference type="InterPro" id="IPR013968">
    <property type="entry name" value="PKS_KR"/>
</dbReference>
<dbReference type="PANTHER" id="PTHR43775">
    <property type="entry name" value="FATTY ACID SYNTHASE"/>
    <property type="match status" value="1"/>
</dbReference>
<keyword evidence="1" id="KW-0596">Phosphopantetheine</keyword>
<dbReference type="GO" id="GO:0004312">
    <property type="term" value="F:fatty acid synthase activity"/>
    <property type="evidence" value="ECO:0007669"/>
    <property type="project" value="TreeGrafter"/>
</dbReference>
<dbReference type="InterPro" id="IPR009081">
    <property type="entry name" value="PP-bd_ACP"/>
</dbReference>
<dbReference type="EMBL" id="JAMRXG010000005">
    <property type="protein sequence ID" value="MCM6774565.1"/>
    <property type="molecule type" value="Genomic_DNA"/>
</dbReference>
<keyword evidence="2" id="KW-0597">Phosphoprotein</keyword>
<dbReference type="GO" id="GO:0031177">
    <property type="term" value="F:phosphopantetheine binding"/>
    <property type="evidence" value="ECO:0007669"/>
    <property type="project" value="InterPro"/>
</dbReference>
<dbReference type="GO" id="GO:0006633">
    <property type="term" value="P:fatty acid biosynthetic process"/>
    <property type="evidence" value="ECO:0007669"/>
    <property type="project" value="TreeGrafter"/>
</dbReference>
<name>A0A9X2IY44_9NOCA</name>
<comment type="caution">
    <text evidence="5">The sequence shown here is derived from an EMBL/GenBank/DDBJ whole genome shotgun (WGS) entry which is preliminary data.</text>
</comment>
<protein>
    <submittedName>
        <fullName evidence="5">Beta-ketoacyl reductase</fullName>
    </submittedName>
</protein>
<dbReference type="InterPro" id="IPR006162">
    <property type="entry name" value="Ppantetheine_attach_site"/>
</dbReference>
<accession>A0A9X2IY44</accession>
<dbReference type="InterPro" id="IPR050091">
    <property type="entry name" value="PKS_NRPS_Biosynth_Enz"/>
</dbReference>
<keyword evidence="6" id="KW-1185">Reference proteome</keyword>
<dbReference type="SUPFAM" id="SSF51735">
    <property type="entry name" value="NAD(P)-binding Rossmann-fold domains"/>
    <property type="match status" value="2"/>
</dbReference>
<reference evidence="5" key="1">
    <citation type="submission" date="2022-06" db="EMBL/GenBank/DDBJ databases">
        <title>Novel species in genus nocardia.</title>
        <authorList>
            <person name="Li F."/>
        </authorList>
    </citation>
    <scope>NUCLEOTIDE SEQUENCE</scope>
    <source>
        <strain evidence="5">CDC141</strain>
    </source>
</reference>
<dbReference type="AlphaFoldDB" id="A0A9X2IY44"/>
<evidence type="ECO:0000256" key="3">
    <source>
        <dbReference type="ARBA" id="ARBA00022679"/>
    </source>
</evidence>
<dbReference type="PROSITE" id="PS50075">
    <property type="entry name" value="CARRIER"/>
    <property type="match status" value="1"/>
</dbReference>
<dbReference type="SMART" id="SM00822">
    <property type="entry name" value="PKS_KR"/>
    <property type="match status" value="1"/>
</dbReference>
<dbReference type="RefSeq" id="WP_251912289.1">
    <property type="nucleotide sequence ID" value="NZ_JAMRXG010000005.1"/>
</dbReference>
<dbReference type="Proteomes" id="UP001139157">
    <property type="component" value="Unassembled WGS sequence"/>
</dbReference>
<evidence type="ECO:0000313" key="5">
    <source>
        <dbReference type="EMBL" id="MCM6774565.1"/>
    </source>
</evidence>
<organism evidence="5 6">
    <name type="scientific">Nocardia pulmonis</name>
    <dbReference type="NCBI Taxonomy" id="2951408"/>
    <lineage>
        <taxon>Bacteria</taxon>
        <taxon>Bacillati</taxon>
        <taxon>Actinomycetota</taxon>
        <taxon>Actinomycetes</taxon>
        <taxon>Mycobacteriales</taxon>
        <taxon>Nocardiaceae</taxon>
        <taxon>Nocardia</taxon>
    </lineage>
</organism>
<evidence type="ECO:0000259" key="4">
    <source>
        <dbReference type="PROSITE" id="PS50075"/>
    </source>
</evidence>
<gene>
    <name evidence="5" type="ORF">NDR86_13890</name>
</gene>
<dbReference type="PANTHER" id="PTHR43775:SF51">
    <property type="entry name" value="INACTIVE PHENOLPHTHIOCEROL SYNTHESIS POLYKETIDE SYNTHASE TYPE I PKS1-RELATED"/>
    <property type="match status" value="1"/>
</dbReference>
<dbReference type="InterPro" id="IPR036736">
    <property type="entry name" value="ACP-like_sf"/>
</dbReference>
<sequence length="507" mass="53848">MTHEPDPGLLRLAFEATAPPRTLRRERTWQVRGAATARVAALRSALAPADEPEGVVYLAPPPTVDLEAQRIGLAGLFEIIAAALARATVPALTVATFGARPGSGASDPVTAAYLGIVRVLGRDHPELRARLVDLDSGDPDWVAALVGELDADDDEDLVLIRQGVRFTGRWHRHRLGVAEPLELPGAGTYLVAVPDSLAQRAVAALTARGAPNPVVLTNTPDRAGAARPDGRIVAADPADRAGLERALTGIRRELPPIRGVVYAPASPPEPTLRSPEARDLAAALVSVRRAVVNLDELTRADDIDLFVLLGSPDSMTATAGAVAIDSCLDRLAADRAAAGPTAVSMPSALVGSGPGFDAALRCGEPVIGCRGVDIRQWFDTYPATAALGSFRRLRTRPQAPGPVASDLPRVLAELPTRERTALILNKIRELAADVLGLSPESIDDETPLEQLGMDSMQGLRLRGQLERLVGMRLAVTLLWTYGSPRALAEALDLRLRERTDPVPRRVP</sequence>
<evidence type="ECO:0000256" key="2">
    <source>
        <dbReference type="ARBA" id="ARBA00022553"/>
    </source>
</evidence>
<evidence type="ECO:0000256" key="1">
    <source>
        <dbReference type="ARBA" id="ARBA00022450"/>
    </source>
</evidence>
<dbReference type="InterPro" id="IPR057326">
    <property type="entry name" value="KR_dom"/>
</dbReference>
<dbReference type="InterPro" id="IPR036291">
    <property type="entry name" value="NAD(P)-bd_dom_sf"/>
</dbReference>
<evidence type="ECO:0000313" key="6">
    <source>
        <dbReference type="Proteomes" id="UP001139157"/>
    </source>
</evidence>
<feature type="domain" description="Carrier" evidence="4">
    <location>
        <begin position="421"/>
        <end position="495"/>
    </location>
</feature>
<dbReference type="Gene3D" id="3.40.50.720">
    <property type="entry name" value="NAD(P)-binding Rossmann-like Domain"/>
    <property type="match status" value="1"/>
</dbReference>
<proteinExistence type="predicted"/>
<dbReference type="SUPFAM" id="SSF47336">
    <property type="entry name" value="ACP-like"/>
    <property type="match status" value="1"/>
</dbReference>
<dbReference type="Pfam" id="PF00550">
    <property type="entry name" value="PP-binding"/>
    <property type="match status" value="1"/>
</dbReference>
<dbReference type="Gene3D" id="1.10.1200.10">
    <property type="entry name" value="ACP-like"/>
    <property type="match status" value="1"/>
</dbReference>
<dbReference type="Pfam" id="PF08659">
    <property type="entry name" value="KR"/>
    <property type="match status" value="1"/>
</dbReference>
<dbReference type="SMART" id="SM00823">
    <property type="entry name" value="PKS_PP"/>
    <property type="match status" value="1"/>
</dbReference>
<dbReference type="PROSITE" id="PS00012">
    <property type="entry name" value="PHOSPHOPANTETHEINE"/>
    <property type="match status" value="1"/>
</dbReference>
<keyword evidence="3" id="KW-0808">Transferase</keyword>